<dbReference type="AlphaFoldDB" id="A0A1L9PZ90"/>
<gene>
    <name evidence="1" type="ORF">ASPVEDRAFT_88039</name>
</gene>
<organism evidence="1 2">
    <name type="scientific">Aspergillus versicolor CBS 583.65</name>
    <dbReference type="NCBI Taxonomy" id="1036611"/>
    <lineage>
        <taxon>Eukaryota</taxon>
        <taxon>Fungi</taxon>
        <taxon>Dikarya</taxon>
        <taxon>Ascomycota</taxon>
        <taxon>Pezizomycotina</taxon>
        <taxon>Eurotiomycetes</taxon>
        <taxon>Eurotiomycetidae</taxon>
        <taxon>Eurotiales</taxon>
        <taxon>Aspergillaceae</taxon>
        <taxon>Aspergillus</taxon>
        <taxon>Aspergillus subgen. Nidulantes</taxon>
    </lineage>
</organism>
<evidence type="ECO:0000313" key="2">
    <source>
        <dbReference type="Proteomes" id="UP000184073"/>
    </source>
</evidence>
<protein>
    <submittedName>
        <fullName evidence="1">Uncharacterized protein</fullName>
    </submittedName>
</protein>
<dbReference type="RefSeq" id="XP_040672514.1">
    <property type="nucleotide sequence ID" value="XM_040818221.1"/>
</dbReference>
<keyword evidence="2" id="KW-1185">Reference proteome</keyword>
<dbReference type="GeneID" id="63733732"/>
<dbReference type="EMBL" id="KV878135">
    <property type="protein sequence ID" value="OJJ06752.1"/>
    <property type="molecule type" value="Genomic_DNA"/>
</dbReference>
<sequence length="52" mass="5487">MQNLPLGDPILKGPLKVACIQMPSYPDNGGISFHESYTLSAGAQVTVVEIEG</sequence>
<name>A0A1L9PZ90_ASPVE</name>
<proteinExistence type="predicted"/>
<dbReference type="VEuPathDB" id="FungiDB:ASPVEDRAFT_88039"/>
<dbReference type="Proteomes" id="UP000184073">
    <property type="component" value="Unassembled WGS sequence"/>
</dbReference>
<evidence type="ECO:0000313" key="1">
    <source>
        <dbReference type="EMBL" id="OJJ06752.1"/>
    </source>
</evidence>
<reference evidence="2" key="1">
    <citation type="journal article" date="2017" name="Genome Biol.">
        <title>Comparative genomics reveals high biological diversity and specific adaptations in the industrially and medically important fungal genus Aspergillus.</title>
        <authorList>
            <person name="de Vries R.P."/>
            <person name="Riley R."/>
            <person name="Wiebenga A."/>
            <person name="Aguilar-Osorio G."/>
            <person name="Amillis S."/>
            <person name="Uchima C.A."/>
            <person name="Anderluh G."/>
            <person name="Asadollahi M."/>
            <person name="Askin M."/>
            <person name="Barry K."/>
            <person name="Battaglia E."/>
            <person name="Bayram O."/>
            <person name="Benocci T."/>
            <person name="Braus-Stromeyer S.A."/>
            <person name="Caldana C."/>
            <person name="Canovas D."/>
            <person name="Cerqueira G.C."/>
            <person name="Chen F."/>
            <person name="Chen W."/>
            <person name="Choi C."/>
            <person name="Clum A."/>
            <person name="Dos Santos R.A."/>
            <person name="Damasio A.R."/>
            <person name="Diallinas G."/>
            <person name="Emri T."/>
            <person name="Fekete E."/>
            <person name="Flipphi M."/>
            <person name="Freyberg S."/>
            <person name="Gallo A."/>
            <person name="Gournas C."/>
            <person name="Habgood R."/>
            <person name="Hainaut M."/>
            <person name="Harispe M.L."/>
            <person name="Henrissat B."/>
            <person name="Hilden K.S."/>
            <person name="Hope R."/>
            <person name="Hossain A."/>
            <person name="Karabika E."/>
            <person name="Karaffa L."/>
            <person name="Karanyi Z."/>
            <person name="Krasevec N."/>
            <person name="Kuo A."/>
            <person name="Kusch H."/>
            <person name="LaButti K."/>
            <person name="Lagendijk E.L."/>
            <person name="Lapidus A."/>
            <person name="Levasseur A."/>
            <person name="Lindquist E."/>
            <person name="Lipzen A."/>
            <person name="Logrieco A.F."/>
            <person name="MacCabe A."/>
            <person name="Maekelae M.R."/>
            <person name="Malavazi I."/>
            <person name="Melin P."/>
            <person name="Meyer V."/>
            <person name="Mielnichuk N."/>
            <person name="Miskei M."/>
            <person name="Molnar A.P."/>
            <person name="Mule G."/>
            <person name="Ngan C.Y."/>
            <person name="Orejas M."/>
            <person name="Orosz E."/>
            <person name="Ouedraogo J.P."/>
            <person name="Overkamp K.M."/>
            <person name="Park H.-S."/>
            <person name="Perrone G."/>
            <person name="Piumi F."/>
            <person name="Punt P.J."/>
            <person name="Ram A.F."/>
            <person name="Ramon A."/>
            <person name="Rauscher S."/>
            <person name="Record E."/>
            <person name="Riano-Pachon D.M."/>
            <person name="Robert V."/>
            <person name="Roehrig J."/>
            <person name="Ruller R."/>
            <person name="Salamov A."/>
            <person name="Salih N.S."/>
            <person name="Samson R.A."/>
            <person name="Sandor E."/>
            <person name="Sanguinetti M."/>
            <person name="Schuetze T."/>
            <person name="Sepcic K."/>
            <person name="Shelest E."/>
            <person name="Sherlock G."/>
            <person name="Sophianopoulou V."/>
            <person name="Squina F.M."/>
            <person name="Sun H."/>
            <person name="Susca A."/>
            <person name="Todd R.B."/>
            <person name="Tsang A."/>
            <person name="Unkles S.E."/>
            <person name="van de Wiele N."/>
            <person name="van Rossen-Uffink D."/>
            <person name="Oliveira J.V."/>
            <person name="Vesth T.C."/>
            <person name="Visser J."/>
            <person name="Yu J.-H."/>
            <person name="Zhou M."/>
            <person name="Andersen M.R."/>
            <person name="Archer D.B."/>
            <person name="Baker S.E."/>
            <person name="Benoit I."/>
            <person name="Brakhage A.A."/>
            <person name="Braus G.H."/>
            <person name="Fischer R."/>
            <person name="Frisvad J.C."/>
            <person name="Goldman G.H."/>
            <person name="Houbraken J."/>
            <person name="Oakley B."/>
            <person name="Pocsi I."/>
            <person name="Scazzocchio C."/>
            <person name="Seiboth B."/>
            <person name="vanKuyk P.A."/>
            <person name="Wortman J."/>
            <person name="Dyer P.S."/>
            <person name="Grigoriev I.V."/>
        </authorList>
    </citation>
    <scope>NUCLEOTIDE SEQUENCE [LARGE SCALE GENOMIC DNA]</scope>
    <source>
        <strain evidence="2">CBS 583.65</strain>
    </source>
</reference>
<accession>A0A1L9PZ90</accession>